<dbReference type="InterPro" id="IPR058685">
    <property type="entry name" value="Ig_NPHP4_4th"/>
</dbReference>
<keyword evidence="6" id="KW-1185">Reference proteome</keyword>
<dbReference type="InterPro" id="IPR058688">
    <property type="entry name" value="Ig_NPHP4_2nd"/>
</dbReference>
<evidence type="ECO:0000259" key="4">
    <source>
        <dbReference type="Pfam" id="PF26189"/>
    </source>
</evidence>
<dbReference type="GO" id="GO:1904491">
    <property type="term" value="P:protein localization to ciliary transition zone"/>
    <property type="evidence" value="ECO:0007669"/>
    <property type="project" value="TreeGrafter"/>
</dbReference>
<dbReference type="InterPro" id="IPR029775">
    <property type="entry name" value="NPHP4"/>
</dbReference>
<evidence type="ECO:0000259" key="3">
    <source>
        <dbReference type="Pfam" id="PF26187"/>
    </source>
</evidence>
<feature type="domain" description="NPHP4 Ig-like" evidence="3">
    <location>
        <begin position="625"/>
        <end position="691"/>
    </location>
</feature>
<dbReference type="Pfam" id="PF26190">
    <property type="entry name" value="Ig_NPHP4_1st"/>
    <property type="match status" value="1"/>
</dbReference>
<dbReference type="GO" id="GO:0097546">
    <property type="term" value="C:ciliary base"/>
    <property type="evidence" value="ECO:0007669"/>
    <property type="project" value="TreeGrafter"/>
</dbReference>
<reference evidence="7" key="1">
    <citation type="submission" date="2016-11" db="UniProtKB">
        <authorList>
            <consortium name="WormBaseParasite"/>
        </authorList>
    </citation>
    <scope>IDENTIFICATION</scope>
</reference>
<feature type="domain" description="NPHP4 Ig-like" evidence="4">
    <location>
        <begin position="458"/>
        <end position="523"/>
    </location>
</feature>
<name>A0A1I7ZCV5_9BILA</name>
<dbReference type="Pfam" id="PF26187">
    <property type="entry name" value="Ig_NPHP4_4th"/>
    <property type="match status" value="1"/>
</dbReference>
<proteinExistence type="predicted"/>
<dbReference type="InterPro" id="IPR058765">
    <property type="entry name" value="NPHP4_C2-like"/>
</dbReference>
<sequence length="700" mass="79930">MKFYRFEQIITERLQAIVADDDVSIFQRIDENGVVINPKQCGLLVKFVIDRTVGKADDQDEFVQYLMRNNLSIDVFDADSLMHLGKVSIALRARPQQDCWNVISCIQVVLRQTQEAVHSYLQIPIACSSMPQKGYTFNGALLLHVGNIGHGSARSLAHEKRPNPLIIRKSLRTVYNPHVAPSTRIRAKSMGIINDSALQKFLSAQKVETSTNDDNISAMERIEQWNKLREINHPSFTKKTLKRFIFQEELEAYKQLRNENKASRLLKVVFQGITTEHAIYPSLGQMEFFEFQLQNTNSIAVKCRPVVTDNRLRLVTDQEEWLYLRKINNISTTIDRDIFDNSRTHILLKPLETVYINNISTTIDRDIFDNSRTHILLKPLETVYVPFKYEHTYNTLEDDIDLTPFSVKAVFQRSSGEPVSILDLNVNPRGYVVNQSYRFFHDSEVKFQKVMRITNIPNNRHILKIRSSDPTVLCKLRNGNDGSQHIVLNTHSGATPGVKTFLVLFYGDQFYFRLLSTWQISVHSCNRVSVQTIQGQATKIPLPLKLESVPDPFVQIFGSHSTLRIDPPNAVLGSSFREGDPPVAIFTPDKRIDQVLMVTAVDQSLRQLLSAWLIYTSVKQPNITKSYNVTLSVGGNKVITKKIALENQYNIQQRFRVHSSDENLVILSQEYYDVGANQATSVVLCFQPVVENPTKKEVSL</sequence>
<dbReference type="GO" id="GO:0090090">
    <property type="term" value="P:negative regulation of canonical Wnt signaling pathway"/>
    <property type="evidence" value="ECO:0007669"/>
    <property type="project" value="InterPro"/>
</dbReference>
<dbReference type="PANTHER" id="PTHR31043:SF3">
    <property type="entry name" value="NEPHROCYSTIN-4"/>
    <property type="match status" value="1"/>
</dbReference>
<dbReference type="InterPro" id="IPR058687">
    <property type="entry name" value="Ig_NPHP4_1st"/>
</dbReference>
<evidence type="ECO:0000259" key="1">
    <source>
        <dbReference type="Pfam" id="PF26015"/>
    </source>
</evidence>
<dbReference type="Proteomes" id="UP000095287">
    <property type="component" value="Unplaced"/>
</dbReference>
<dbReference type="AlphaFoldDB" id="A0A1I7ZCV5"/>
<evidence type="ECO:0000313" key="7">
    <source>
        <dbReference type="WBParaSite" id="L893_g25165.t1"/>
    </source>
</evidence>
<organism evidence="6 7">
    <name type="scientific">Steinernema glaseri</name>
    <dbReference type="NCBI Taxonomy" id="37863"/>
    <lineage>
        <taxon>Eukaryota</taxon>
        <taxon>Metazoa</taxon>
        <taxon>Ecdysozoa</taxon>
        <taxon>Nematoda</taxon>
        <taxon>Chromadorea</taxon>
        <taxon>Rhabditida</taxon>
        <taxon>Tylenchina</taxon>
        <taxon>Panagrolaimomorpha</taxon>
        <taxon>Strongyloidoidea</taxon>
        <taxon>Steinernematidae</taxon>
        <taxon>Steinernema</taxon>
    </lineage>
</organism>
<dbReference type="WBParaSite" id="L893_g25165.t1">
    <property type="protein sequence ID" value="L893_g25165.t1"/>
    <property type="gene ID" value="L893_g25165"/>
</dbReference>
<dbReference type="GO" id="GO:0035869">
    <property type="term" value="C:ciliary transition zone"/>
    <property type="evidence" value="ECO:0007669"/>
    <property type="project" value="TreeGrafter"/>
</dbReference>
<evidence type="ECO:0000259" key="2">
    <source>
        <dbReference type="Pfam" id="PF26186"/>
    </source>
</evidence>
<evidence type="ECO:0000259" key="5">
    <source>
        <dbReference type="Pfam" id="PF26190"/>
    </source>
</evidence>
<protein>
    <submittedName>
        <fullName evidence="7">Calponin-homology (CH) domain-containing protein</fullName>
    </submittedName>
</protein>
<dbReference type="GO" id="GO:0036064">
    <property type="term" value="C:ciliary basal body"/>
    <property type="evidence" value="ECO:0007669"/>
    <property type="project" value="TreeGrafter"/>
</dbReference>
<dbReference type="Pfam" id="PF26015">
    <property type="entry name" value="Ig_NPH4_3rd"/>
    <property type="match status" value="1"/>
</dbReference>
<feature type="domain" description="NPHP4 C2-like" evidence="2">
    <location>
        <begin position="2"/>
        <end position="150"/>
    </location>
</feature>
<dbReference type="PANTHER" id="PTHR31043">
    <property type="entry name" value="NEPHROCYSTIN-4"/>
    <property type="match status" value="1"/>
</dbReference>
<evidence type="ECO:0000313" key="6">
    <source>
        <dbReference type="Proteomes" id="UP000095287"/>
    </source>
</evidence>
<feature type="domain" description="NPHP4 Ig-like" evidence="1">
    <location>
        <begin position="534"/>
        <end position="619"/>
    </location>
</feature>
<dbReference type="InterPro" id="IPR058686">
    <property type="entry name" value="Ig_NPHP4_3rd"/>
</dbReference>
<dbReference type="GO" id="GO:0097730">
    <property type="term" value="C:non-motile cilium"/>
    <property type="evidence" value="ECO:0007669"/>
    <property type="project" value="InterPro"/>
</dbReference>
<feature type="domain" description="NPHP4 Ig-like" evidence="5">
    <location>
        <begin position="275"/>
        <end position="356"/>
    </location>
</feature>
<dbReference type="Pfam" id="PF26186">
    <property type="entry name" value="NPHP4_C2_3rd"/>
    <property type="match status" value="1"/>
</dbReference>
<dbReference type="Pfam" id="PF26189">
    <property type="entry name" value="Ig_NPHP4_2nd"/>
    <property type="match status" value="1"/>
</dbReference>
<accession>A0A1I7ZCV5</accession>